<dbReference type="Pfam" id="PF00676">
    <property type="entry name" value="E1_dh"/>
    <property type="match status" value="1"/>
</dbReference>
<reference evidence="6" key="1">
    <citation type="submission" date="2021-01" db="EMBL/GenBank/DDBJ databases">
        <authorList>
            <person name="Corre E."/>
            <person name="Pelletier E."/>
            <person name="Niang G."/>
            <person name="Scheremetjew M."/>
            <person name="Finn R."/>
            <person name="Kale V."/>
            <person name="Holt S."/>
            <person name="Cochrane G."/>
            <person name="Meng A."/>
            <person name="Brown T."/>
            <person name="Cohen L."/>
        </authorList>
    </citation>
    <scope>NUCLEOTIDE SEQUENCE</scope>
    <source>
        <strain evidence="6">CCCM811</strain>
    </source>
</reference>
<evidence type="ECO:0000256" key="2">
    <source>
        <dbReference type="ARBA" id="ARBA00023002"/>
    </source>
</evidence>
<name>A0A7S4DSR5_9EUKA</name>
<gene>
    <name evidence="6" type="ORF">LGLO00237_LOCUS20214</name>
</gene>
<dbReference type="GO" id="GO:0003863">
    <property type="term" value="F:branched-chain 2-oxo acid dehydrogenase activity"/>
    <property type="evidence" value="ECO:0007669"/>
    <property type="project" value="UniProtKB-EC"/>
</dbReference>
<protein>
    <recommendedName>
        <fullName evidence="5">Transketolase-like pyrimidine-binding domain-containing protein</fullName>
    </recommendedName>
</protein>
<dbReference type="EMBL" id="HBIV01028249">
    <property type="protein sequence ID" value="CAE0668589.1"/>
    <property type="molecule type" value="Transcribed_RNA"/>
</dbReference>
<feature type="compositionally biased region" description="Basic residues" evidence="4">
    <location>
        <begin position="1"/>
        <end position="15"/>
    </location>
</feature>
<organism evidence="6">
    <name type="scientific">Lotharella globosa</name>
    <dbReference type="NCBI Taxonomy" id="91324"/>
    <lineage>
        <taxon>Eukaryota</taxon>
        <taxon>Sar</taxon>
        <taxon>Rhizaria</taxon>
        <taxon>Cercozoa</taxon>
        <taxon>Chlorarachniophyceae</taxon>
        <taxon>Lotharella</taxon>
    </lineage>
</organism>
<proteinExistence type="predicted"/>
<evidence type="ECO:0000313" key="6">
    <source>
        <dbReference type="EMBL" id="CAE0668589.1"/>
    </source>
</evidence>
<dbReference type="SMART" id="SM00861">
    <property type="entry name" value="Transket_pyr"/>
    <property type="match status" value="1"/>
</dbReference>
<comment type="catalytic activity">
    <reaction evidence="3">
        <text>N(6)-[(R)-lipoyl]-L-lysyl-[protein] + 3-methyl-2-oxobutanoate + H(+) = N(6)-[(R)-S(8)-2-methylpropanoyldihydrolipoyl]-L-lysyl-[protein] + CO2</text>
        <dbReference type="Rhea" id="RHEA:13457"/>
        <dbReference type="Rhea" id="RHEA-COMP:10474"/>
        <dbReference type="Rhea" id="RHEA-COMP:10497"/>
        <dbReference type="ChEBI" id="CHEBI:11851"/>
        <dbReference type="ChEBI" id="CHEBI:15378"/>
        <dbReference type="ChEBI" id="CHEBI:16526"/>
        <dbReference type="ChEBI" id="CHEBI:83099"/>
        <dbReference type="ChEBI" id="CHEBI:83142"/>
        <dbReference type="EC" id="1.2.4.4"/>
    </reaction>
    <physiologicalReaction direction="left-to-right" evidence="3">
        <dbReference type="Rhea" id="RHEA:13458"/>
    </physiologicalReaction>
</comment>
<dbReference type="GO" id="GO:0007584">
    <property type="term" value="P:response to nutrient"/>
    <property type="evidence" value="ECO:0007669"/>
    <property type="project" value="TreeGrafter"/>
</dbReference>
<feature type="region of interest" description="Disordered" evidence="4">
    <location>
        <begin position="1"/>
        <end position="20"/>
    </location>
</feature>
<dbReference type="PANTHER" id="PTHR42980">
    <property type="entry name" value="2-OXOISOVALERATE DEHYDROGENASE SUBUNIT BETA-RELATED"/>
    <property type="match status" value="1"/>
</dbReference>
<sequence>MHASRHARRACHAPRPHLGLGLRPAAHTGGRGLASYRESREAYTEHIERLPETVQQKRLVERLKAGDCPSPPVYFNTYASPPRPMDQKVEELTLETAGLSREDLLTSLDAAFATCCLHVESRIAALVGEGFYTIGPCGEELLAPVGLALRHDDPAALHYRHVAVAIARQLKSGKSMEEVLLDRARGYAVSTLDPVTSGRHCAIGGGTSDFIVTSTLASQCPPAVGRALGIPLAHHLLQESKFPKDAISFVSVGDGSVNNAHFLSAVNTAEYASARGFKCPVLFGVSDNDICISLHGFGWLGKFLQRLDMPVYEAVGLNILDVHRTTKTAIDFVRNRQRPALIVYRDLPRRFAHSGNDREEEYRSLTDIAKQQETTVIAGACQQAVQEGVTTYEKLHGRYTEIMAQAVEAFETAAAEPKNTSRDYLISTNSAALTPVSEDAGPASDFLQQASKRAKLGNKGDVMRKIMNVTIDEALHGDPGVVYIGEDVGYGGYYKVTEGLAKEYPSRVRDFPPDETSLVGAAIGYSQVGLVPVCEIPYSKYLDCGADMFFEAIIMHWLSNGKSPNGMIIRLQGFGPGVFGGNFHTHNSVYMPPGLDVVCYSNGSDYARGWRYCIEQAKKGRVVMSVDCTDLLNRRHVDPDAKDNDLMCHYPEKGVLPFSSVITRDPKGNRISVPDIPEGATAVVTYGTAVPEAIRVQRSPDGLGDIYVIDCPLLSGVPDELETAMTRLDAVLFADVCKDGAHPFATMITRLQAKRLLPDRWGCVAAANTYNPLGTMLTFTNKDDIREGLKGLN</sequence>
<dbReference type="GO" id="GO:0009083">
    <property type="term" value="P:branched-chain amino acid catabolic process"/>
    <property type="evidence" value="ECO:0007669"/>
    <property type="project" value="TreeGrafter"/>
</dbReference>
<dbReference type="PANTHER" id="PTHR42980:SF1">
    <property type="entry name" value="2-OXOISOVALERATE DEHYDROGENASE SUBUNIT BETA, MITOCHONDRIAL"/>
    <property type="match status" value="1"/>
</dbReference>
<evidence type="ECO:0000259" key="5">
    <source>
        <dbReference type="SMART" id="SM00861"/>
    </source>
</evidence>
<dbReference type="InterPro" id="IPR029061">
    <property type="entry name" value="THDP-binding"/>
</dbReference>
<evidence type="ECO:0000256" key="4">
    <source>
        <dbReference type="SAM" id="MobiDB-lite"/>
    </source>
</evidence>
<comment type="cofactor">
    <cofactor evidence="1">
        <name>thiamine diphosphate</name>
        <dbReference type="ChEBI" id="CHEBI:58937"/>
    </cofactor>
</comment>
<dbReference type="Pfam" id="PF02779">
    <property type="entry name" value="Transket_pyr"/>
    <property type="match status" value="1"/>
</dbReference>
<evidence type="ECO:0000256" key="3">
    <source>
        <dbReference type="ARBA" id="ARBA00051764"/>
    </source>
</evidence>
<feature type="domain" description="Transketolase-like pyrimidine-binding" evidence="5">
    <location>
        <begin position="461"/>
        <end position="634"/>
    </location>
</feature>
<keyword evidence="2" id="KW-0560">Oxidoreductase</keyword>
<dbReference type="InterPro" id="IPR001017">
    <property type="entry name" value="DH_E1"/>
</dbReference>
<accession>A0A7S4DSR5</accession>
<evidence type="ECO:0000256" key="1">
    <source>
        <dbReference type="ARBA" id="ARBA00001964"/>
    </source>
</evidence>
<dbReference type="InterPro" id="IPR005475">
    <property type="entry name" value="Transketolase-like_Pyr-bd"/>
</dbReference>
<dbReference type="Gene3D" id="3.40.50.970">
    <property type="match status" value="2"/>
</dbReference>
<dbReference type="AlphaFoldDB" id="A0A7S4DSR5"/>
<dbReference type="SUPFAM" id="SSF52518">
    <property type="entry name" value="Thiamin diphosphate-binding fold (THDP-binding)"/>
    <property type="match status" value="2"/>
</dbReference>